<accession>A0AC35TMM3</accession>
<dbReference type="WBParaSite" id="RSKR_0000237800.1">
    <property type="protein sequence ID" value="RSKR_0000237800.1"/>
    <property type="gene ID" value="RSKR_0000237800"/>
</dbReference>
<dbReference type="Proteomes" id="UP000095286">
    <property type="component" value="Unplaced"/>
</dbReference>
<reference evidence="2" key="1">
    <citation type="submission" date="2016-11" db="UniProtKB">
        <authorList>
            <consortium name="WormBaseParasite"/>
        </authorList>
    </citation>
    <scope>IDENTIFICATION</scope>
    <source>
        <strain evidence="2">KR3021</strain>
    </source>
</reference>
<evidence type="ECO:0000313" key="2">
    <source>
        <dbReference type="WBParaSite" id="RSKR_0000237800.1"/>
    </source>
</evidence>
<proteinExistence type="predicted"/>
<evidence type="ECO:0000313" key="1">
    <source>
        <dbReference type="Proteomes" id="UP000095286"/>
    </source>
</evidence>
<organism evidence="1 2">
    <name type="scientific">Rhabditophanes sp. KR3021</name>
    <dbReference type="NCBI Taxonomy" id="114890"/>
    <lineage>
        <taxon>Eukaryota</taxon>
        <taxon>Metazoa</taxon>
        <taxon>Ecdysozoa</taxon>
        <taxon>Nematoda</taxon>
        <taxon>Chromadorea</taxon>
        <taxon>Rhabditida</taxon>
        <taxon>Tylenchina</taxon>
        <taxon>Panagrolaimomorpha</taxon>
        <taxon>Strongyloidoidea</taxon>
        <taxon>Alloionematidae</taxon>
        <taxon>Rhabditophanes</taxon>
    </lineage>
</organism>
<sequence length="497" mass="55373">MSLTDALLADLEDDSFSDGDIKTEYDETQIKQETMDCEDKFNPVLVKYDVITDVAKLSASEVFIELINKMNEMMESTEIPSIGTSLETDPQYQLVVKLSELASEIDTEISIIHKFVKDKYKKRFPELEKLIFNPLEYIACVKMLGNDIKTKGQNKDALGSVLQASNVIVVIVEASTSKGESLVGNELDVIYEACDMADYLKDCRSKMQTYIEKRMNLIAPNITAVLGSAATAMIISQAGSLNALVRMPACNVLVLGQQRKNLIGLSTASTQRNTGFIYYHPIVQSLPPEHRRKAAKIIAYKIALCAKIDFVHESRTGEEGLKFKEEIQKKIDKMLEPPPVKFIKSLPKPIDQASKKRGGRRVRKMKEAMGMSEMRKQTNRMGFGDIQEDIDQQHMGVSEGFNAKGASSGRIRAAVVDNKTRVKISQKLQKSLEAPRFSGHLSSVRTTAGTSSSISFTPFAGYEITSERPKEELKSEDQSGYFSTIGDFKFVKPSLPK</sequence>
<protein>
    <submittedName>
        <fullName evidence="2">U4/U6 small nuclear ribonucleoprotein Prp31</fullName>
    </submittedName>
</protein>
<name>A0AC35TMM3_9BILA</name>